<keyword evidence="3" id="KW-1185">Reference proteome</keyword>
<dbReference type="InterPro" id="IPR050491">
    <property type="entry name" value="AmpC-like"/>
</dbReference>
<sequence>MSDVTLSEFVDATATRFGIPGVAVGVLADGRDVFACHGVTSLDNPQPVDSDTLFHLGSVTKTYTATALMRLVEEGRVELDAPVRTYLPELALADEDAAARITVANLLNHTAGLDWNLLVDTGDGEDALAEFVARLPELDLIAAPGARASYSQAGYCLAGRIIEKVTGQPFEQALAELILAPLGLTNSFFAQHEITARRFAEGHNAEADGSLTVARLWRPSRANNAGGGLASSASDQLRWARFHLGDGGAALPTDALLAMRRPTVALRASTLGDAIGIGWFLRDIDGVRTIGHGGSGNGQFSELLIVPERDFAIIVMSNAGPEGIACNRAIVRWALEHYLGVLDRDPEPLPYDPSRATELIGAYAIDAMTLTIAGDEAGLNLAVGVKPEIRAASDQDVPPDYPAAAIGLLPGDEYIVTAGGLRGQLGYFSRDESGAVVGIDLGGRLFQRVGA</sequence>
<dbReference type="GO" id="GO:0016787">
    <property type="term" value="F:hydrolase activity"/>
    <property type="evidence" value="ECO:0007669"/>
    <property type="project" value="UniProtKB-KW"/>
</dbReference>
<dbReference type="Gene3D" id="3.40.710.10">
    <property type="entry name" value="DD-peptidase/beta-lactamase superfamily"/>
    <property type="match status" value="1"/>
</dbReference>
<keyword evidence="2" id="KW-0378">Hydrolase</keyword>
<name>A0ABW7WZS4_9NOCA</name>
<dbReference type="Pfam" id="PF00144">
    <property type="entry name" value="Beta-lactamase"/>
    <property type="match status" value="1"/>
</dbReference>
<feature type="domain" description="Beta-lactamase-related" evidence="1">
    <location>
        <begin position="11"/>
        <end position="322"/>
    </location>
</feature>
<proteinExistence type="predicted"/>
<reference evidence="2 3" key="1">
    <citation type="submission" date="2024-10" db="EMBL/GenBank/DDBJ databases">
        <title>The Natural Products Discovery Center: Release of the First 8490 Sequenced Strains for Exploring Actinobacteria Biosynthetic Diversity.</title>
        <authorList>
            <person name="Kalkreuter E."/>
            <person name="Kautsar S.A."/>
            <person name="Yang D."/>
            <person name="Bader C.D."/>
            <person name="Teijaro C.N."/>
            <person name="Fluegel L."/>
            <person name="Davis C.M."/>
            <person name="Simpson J.R."/>
            <person name="Lauterbach L."/>
            <person name="Steele A.D."/>
            <person name="Gui C."/>
            <person name="Meng S."/>
            <person name="Li G."/>
            <person name="Viehrig K."/>
            <person name="Ye F."/>
            <person name="Su P."/>
            <person name="Kiefer A.F."/>
            <person name="Nichols A."/>
            <person name="Cepeda A.J."/>
            <person name="Yan W."/>
            <person name="Fan B."/>
            <person name="Jiang Y."/>
            <person name="Adhikari A."/>
            <person name="Zheng C.-J."/>
            <person name="Schuster L."/>
            <person name="Cowan T.M."/>
            <person name="Smanski M.J."/>
            <person name="Chevrette M.G."/>
            <person name="De Carvalho L.P.S."/>
            <person name="Shen B."/>
        </authorList>
    </citation>
    <scope>NUCLEOTIDE SEQUENCE [LARGE SCALE GENOMIC DNA]</scope>
    <source>
        <strain evidence="2 3">NPDC019275</strain>
    </source>
</reference>
<dbReference type="EMBL" id="JBIRYO010000007">
    <property type="protein sequence ID" value="MFI2474347.1"/>
    <property type="molecule type" value="Genomic_DNA"/>
</dbReference>
<dbReference type="PANTHER" id="PTHR46825">
    <property type="entry name" value="D-ALANYL-D-ALANINE-CARBOXYPEPTIDASE/ENDOPEPTIDASE AMPH"/>
    <property type="match status" value="1"/>
</dbReference>
<accession>A0ABW7WZS4</accession>
<evidence type="ECO:0000313" key="3">
    <source>
        <dbReference type="Proteomes" id="UP001611415"/>
    </source>
</evidence>
<dbReference type="InterPro" id="IPR001466">
    <property type="entry name" value="Beta-lactam-related"/>
</dbReference>
<dbReference type="SUPFAM" id="SSF56601">
    <property type="entry name" value="beta-lactamase/transpeptidase-like"/>
    <property type="match status" value="1"/>
</dbReference>
<protein>
    <submittedName>
        <fullName evidence="2">Serine hydrolase domain-containing protein</fullName>
        <ecNumber evidence="2">3.-.-.-</ecNumber>
    </submittedName>
</protein>
<evidence type="ECO:0000259" key="1">
    <source>
        <dbReference type="Pfam" id="PF00144"/>
    </source>
</evidence>
<dbReference type="RefSeq" id="WP_397092655.1">
    <property type="nucleotide sequence ID" value="NZ_JBIRYO010000007.1"/>
</dbReference>
<dbReference type="Proteomes" id="UP001611415">
    <property type="component" value="Unassembled WGS sequence"/>
</dbReference>
<dbReference type="InterPro" id="IPR012338">
    <property type="entry name" value="Beta-lactam/transpept-like"/>
</dbReference>
<dbReference type="PANTHER" id="PTHR46825:SF15">
    <property type="entry name" value="BETA-LACTAMASE-RELATED DOMAIN-CONTAINING PROTEIN"/>
    <property type="match status" value="1"/>
</dbReference>
<comment type="caution">
    <text evidence="2">The sequence shown here is derived from an EMBL/GenBank/DDBJ whole genome shotgun (WGS) entry which is preliminary data.</text>
</comment>
<organism evidence="2 3">
    <name type="scientific">Nocardia xishanensis</name>
    <dbReference type="NCBI Taxonomy" id="238964"/>
    <lineage>
        <taxon>Bacteria</taxon>
        <taxon>Bacillati</taxon>
        <taxon>Actinomycetota</taxon>
        <taxon>Actinomycetes</taxon>
        <taxon>Mycobacteriales</taxon>
        <taxon>Nocardiaceae</taxon>
        <taxon>Nocardia</taxon>
    </lineage>
</organism>
<evidence type="ECO:0000313" key="2">
    <source>
        <dbReference type="EMBL" id="MFI2474347.1"/>
    </source>
</evidence>
<dbReference type="EC" id="3.-.-.-" evidence="2"/>
<gene>
    <name evidence="2" type="ORF">ACH49W_13315</name>
</gene>